<proteinExistence type="predicted"/>
<dbReference type="Proteomes" id="UP000289738">
    <property type="component" value="Chromosome A02"/>
</dbReference>
<gene>
    <name evidence="1" type="ORF">Ahy_A02g005398</name>
</gene>
<dbReference type="EMBL" id="SDMP01000002">
    <property type="protein sequence ID" value="RYR71102.1"/>
    <property type="molecule type" value="Genomic_DNA"/>
</dbReference>
<sequence length="29" mass="3219">MGMCSIPMRILATRRGSLGISLRRICRVA</sequence>
<evidence type="ECO:0000313" key="1">
    <source>
        <dbReference type="EMBL" id="RYR71102.1"/>
    </source>
</evidence>
<comment type="caution">
    <text evidence="1">The sequence shown here is derived from an EMBL/GenBank/DDBJ whole genome shotgun (WGS) entry which is preliminary data.</text>
</comment>
<reference evidence="1 2" key="1">
    <citation type="submission" date="2019-01" db="EMBL/GenBank/DDBJ databases">
        <title>Sequencing of cultivated peanut Arachis hypogaea provides insights into genome evolution and oil improvement.</title>
        <authorList>
            <person name="Chen X."/>
        </authorList>
    </citation>
    <scope>NUCLEOTIDE SEQUENCE [LARGE SCALE GENOMIC DNA]</scope>
    <source>
        <strain evidence="2">cv. Fuhuasheng</strain>
        <tissue evidence="1">Leaves</tissue>
    </source>
</reference>
<evidence type="ECO:0000313" key="2">
    <source>
        <dbReference type="Proteomes" id="UP000289738"/>
    </source>
</evidence>
<organism evidence="1 2">
    <name type="scientific">Arachis hypogaea</name>
    <name type="common">Peanut</name>
    <dbReference type="NCBI Taxonomy" id="3818"/>
    <lineage>
        <taxon>Eukaryota</taxon>
        <taxon>Viridiplantae</taxon>
        <taxon>Streptophyta</taxon>
        <taxon>Embryophyta</taxon>
        <taxon>Tracheophyta</taxon>
        <taxon>Spermatophyta</taxon>
        <taxon>Magnoliopsida</taxon>
        <taxon>eudicotyledons</taxon>
        <taxon>Gunneridae</taxon>
        <taxon>Pentapetalae</taxon>
        <taxon>rosids</taxon>
        <taxon>fabids</taxon>
        <taxon>Fabales</taxon>
        <taxon>Fabaceae</taxon>
        <taxon>Papilionoideae</taxon>
        <taxon>50 kb inversion clade</taxon>
        <taxon>dalbergioids sensu lato</taxon>
        <taxon>Dalbergieae</taxon>
        <taxon>Pterocarpus clade</taxon>
        <taxon>Arachis</taxon>
    </lineage>
</organism>
<dbReference type="AlphaFoldDB" id="A0A445E6L8"/>
<accession>A0A445E6L8</accession>
<keyword evidence="2" id="KW-1185">Reference proteome</keyword>
<name>A0A445E6L8_ARAHY</name>
<protein>
    <submittedName>
        <fullName evidence="1">Uncharacterized protein</fullName>
    </submittedName>
</protein>